<evidence type="ECO:0000256" key="12">
    <source>
        <dbReference type="PIRNR" id="PIRNR003097"/>
    </source>
</evidence>
<evidence type="ECO:0000256" key="11">
    <source>
        <dbReference type="ARBA" id="ARBA00023306"/>
    </source>
</evidence>
<feature type="transmembrane region" description="Helical" evidence="13">
    <location>
        <begin position="177"/>
        <end position="203"/>
    </location>
</feature>
<comment type="function">
    <text evidence="1">Part of the ABC transporter FtsEX involved in cellular division.</text>
</comment>
<sequence>MQIRYAFSELGTGLRRNVTMTVAVVVTVWISLVLFGMGMLIRSEVGMVKGFWYDKVEIAVFLCNGVSSSPQCADGAVSASQRSEIKQALSASPEVRRVYHESQQQAFKRYQEIYKDSATSKVVQVKDLPESFRVSLKNPQEYQGVVSSVQGLPGVFSVQDSRKLLEPLFKGLNGLQWISIGLAGGLLVAAVLQIGNTIRLTVFSRRREIGIMRLVGASNLYIQLPFIVESVVAALVGAALACGTLALTPMLTSRLRTDIRAIPWIGWEETLAVMPVLAVLGALLAIVASFVTLRKYLTV</sequence>
<evidence type="ECO:0000259" key="14">
    <source>
        <dbReference type="Pfam" id="PF02687"/>
    </source>
</evidence>
<dbReference type="PIRSF" id="PIRSF003097">
    <property type="entry name" value="FtsX"/>
    <property type="match status" value="1"/>
</dbReference>
<evidence type="ECO:0000256" key="8">
    <source>
        <dbReference type="ARBA" id="ARBA00022692"/>
    </source>
</evidence>
<evidence type="ECO:0000256" key="2">
    <source>
        <dbReference type="ARBA" id="ARBA00004651"/>
    </source>
</evidence>
<feature type="transmembrane region" description="Helical" evidence="13">
    <location>
        <begin position="224"/>
        <end position="251"/>
    </location>
</feature>
<organism evidence="16 17">
    <name type="scientific">Actinopolymorpha singaporensis</name>
    <dbReference type="NCBI Taxonomy" id="117157"/>
    <lineage>
        <taxon>Bacteria</taxon>
        <taxon>Bacillati</taxon>
        <taxon>Actinomycetota</taxon>
        <taxon>Actinomycetes</taxon>
        <taxon>Propionibacteriales</taxon>
        <taxon>Actinopolymorphaceae</taxon>
        <taxon>Actinopolymorpha</taxon>
    </lineage>
</organism>
<keyword evidence="9 13" id="KW-1133">Transmembrane helix</keyword>
<dbReference type="Pfam" id="PF18075">
    <property type="entry name" value="FtsX_ECD"/>
    <property type="match status" value="1"/>
</dbReference>
<dbReference type="InterPro" id="IPR040690">
    <property type="entry name" value="FtsX_ECD"/>
</dbReference>
<dbReference type="OrthoDB" id="9812531at2"/>
<evidence type="ECO:0000313" key="16">
    <source>
        <dbReference type="EMBL" id="SDS53748.1"/>
    </source>
</evidence>
<evidence type="ECO:0000256" key="5">
    <source>
        <dbReference type="ARBA" id="ARBA00021907"/>
    </source>
</evidence>
<feature type="transmembrane region" description="Helical" evidence="13">
    <location>
        <begin position="271"/>
        <end position="293"/>
    </location>
</feature>
<keyword evidence="10 12" id="KW-0472">Membrane</keyword>
<keyword evidence="11 12" id="KW-0131">Cell cycle</keyword>
<name>A0A1H1T0S0_9ACTN</name>
<reference evidence="16 17" key="1">
    <citation type="submission" date="2016-10" db="EMBL/GenBank/DDBJ databases">
        <authorList>
            <person name="de Groot N.N."/>
        </authorList>
    </citation>
    <scope>NUCLEOTIDE SEQUENCE [LARGE SCALE GENOMIC DNA]</scope>
    <source>
        <strain evidence="16 17">DSM 22024</strain>
    </source>
</reference>
<dbReference type="STRING" id="117157.SAMN04489717_3012"/>
<dbReference type="InterPro" id="IPR004513">
    <property type="entry name" value="FtsX"/>
</dbReference>
<dbReference type="AlphaFoldDB" id="A0A1H1T0S0"/>
<protein>
    <recommendedName>
        <fullName evidence="5 12">Cell division protein FtsX</fullName>
    </recommendedName>
</protein>
<dbReference type="NCBIfam" id="NF038346">
    <property type="entry name" value="FtsX_actino"/>
    <property type="match status" value="1"/>
</dbReference>
<feature type="domain" description="ABC3 transporter permease C-terminal" evidence="14">
    <location>
        <begin position="182"/>
        <end position="288"/>
    </location>
</feature>
<dbReference type="PANTHER" id="PTHR47755:SF1">
    <property type="entry name" value="CELL DIVISION PROTEIN FTSX"/>
    <property type="match status" value="1"/>
</dbReference>
<comment type="subcellular location">
    <subcellularLocation>
        <location evidence="2">Cell membrane</location>
        <topology evidence="2">Multi-pass membrane protein</topology>
    </subcellularLocation>
</comment>
<dbReference type="GO" id="GO:0051301">
    <property type="term" value="P:cell division"/>
    <property type="evidence" value="ECO:0007669"/>
    <property type="project" value="UniProtKB-KW"/>
</dbReference>
<dbReference type="PANTHER" id="PTHR47755">
    <property type="entry name" value="CELL DIVISION PROTEIN FTSX"/>
    <property type="match status" value="1"/>
</dbReference>
<comment type="subunit">
    <text evidence="4">Forms a membrane-associated complex with FtsE.</text>
</comment>
<dbReference type="InterPro" id="IPR003838">
    <property type="entry name" value="ABC3_permease_C"/>
</dbReference>
<dbReference type="Pfam" id="PF02687">
    <property type="entry name" value="FtsX"/>
    <property type="match status" value="1"/>
</dbReference>
<proteinExistence type="inferred from homology"/>
<gene>
    <name evidence="16" type="ORF">SAMN04489717_3012</name>
</gene>
<feature type="transmembrane region" description="Helical" evidence="13">
    <location>
        <begin position="21"/>
        <end position="41"/>
    </location>
</feature>
<keyword evidence="8 13" id="KW-0812">Transmembrane</keyword>
<keyword evidence="7 12" id="KW-0132">Cell division</keyword>
<dbReference type="Gene3D" id="3.30.70.3040">
    <property type="match status" value="1"/>
</dbReference>
<evidence type="ECO:0000256" key="6">
    <source>
        <dbReference type="ARBA" id="ARBA00022475"/>
    </source>
</evidence>
<dbReference type="RefSeq" id="WP_092654261.1">
    <property type="nucleotide sequence ID" value="NZ_LT629732.1"/>
</dbReference>
<feature type="domain" description="FtsX extracellular" evidence="15">
    <location>
        <begin position="56"/>
        <end position="158"/>
    </location>
</feature>
<keyword evidence="6 12" id="KW-1003">Cell membrane</keyword>
<evidence type="ECO:0000256" key="7">
    <source>
        <dbReference type="ARBA" id="ARBA00022618"/>
    </source>
</evidence>
<dbReference type="InterPro" id="IPR047929">
    <property type="entry name" value="FtsX_actino"/>
</dbReference>
<evidence type="ECO:0000256" key="4">
    <source>
        <dbReference type="ARBA" id="ARBA00011160"/>
    </source>
</evidence>
<comment type="similarity">
    <text evidence="3 12">Belongs to the ABC-4 integral membrane protein family. FtsX subfamily.</text>
</comment>
<evidence type="ECO:0000256" key="10">
    <source>
        <dbReference type="ARBA" id="ARBA00023136"/>
    </source>
</evidence>
<evidence type="ECO:0000256" key="9">
    <source>
        <dbReference type="ARBA" id="ARBA00022989"/>
    </source>
</evidence>
<dbReference type="EMBL" id="LT629732">
    <property type="protein sequence ID" value="SDS53748.1"/>
    <property type="molecule type" value="Genomic_DNA"/>
</dbReference>
<evidence type="ECO:0000313" key="17">
    <source>
        <dbReference type="Proteomes" id="UP000198983"/>
    </source>
</evidence>
<accession>A0A1H1T0S0</accession>
<dbReference type="Proteomes" id="UP000198983">
    <property type="component" value="Chromosome I"/>
</dbReference>
<evidence type="ECO:0000259" key="15">
    <source>
        <dbReference type="Pfam" id="PF18075"/>
    </source>
</evidence>
<evidence type="ECO:0000256" key="3">
    <source>
        <dbReference type="ARBA" id="ARBA00007379"/>
    </source>
</evidence>
<dbReference type="GO" id="GO:0005886">
    <property type="term" value="C:plasma membrane"/>
    <property type="evidence" value="ECO:0007669"/>
    <property type="project" value="UniProtKB-SubCell"/>
</dbReference>
<evidence type="ECO:0000256" key="13">
    <source>
        <dbReference type="SAM" id="Phobius"/>
    </source>
</evidence>
<evidence type="ECO:0000256" key="1">
    <source>
        <dbReference type="ARBA" id="ARBA00003552"/>
    </source>
</evidence>
<keyword evidence="17" id="KW-1185">Reference proteome</keyword>